<sequence length="87" mass="9749">MHATVYRYAELPGQERAYGQVLTRAELERRWGARPIGLDQEVADLPGASLFPWILLPVSMLVGLSLAVWTGVAAARTGAIWIVFRRW</sequence>
<organism evidence="2 3">
    <name type="scientific">Pseudonocardia kunmingensis</name>
    <dbReference type="NCBI Taxonomy" id="630975"/>
    <lineage>
        <taxon>Bacteria</taxon>
        <taxon>Bacillati</taxon>
        <taxon>Actinomycetota</taxon>
        <taxon>Actinomycetes</taxon>
        <taxon>Pseudonocardiales</taxon>
        <taxon>Pseudonocardiaceae</taxon>
        <taxon>Pseudonocardia</taxon>
    </lineage>
</organism>
<evidence type="ECO:0000313" key="2">
    <source>
        <dbReference type="EMBL" id="TQM09799.1"/>
    </source>
</evidence>
<name>A0A543DKF3_9PSEU</name>
<feature type="transmembrane region" description="Helical" evidence="1">
    <location>
        <begin position="54"/>
        <end position="84"/>
    </location>
</feature>
<dbReference type="EMBL" id="VFPA01000003">
    <property type="protein sequence ID" value="TQM09799.1"/>
    <property type="molecule type" value="Genomic_DNA"/>
</dbReference>
<keyword evidence="3" id="KW-1185">Reference proteome</keyword>
<proteinExistence type="predicted"/>
<keyword evidence="1" id="KW-0472">Membrane</keyword>
<keyword evidence="1" id="KW-0812">Transmembrane</keyword>
<dbReference type="Proteomes" id="UP000315677">
    <property type="component" value="Unassembled WGS sequence"/>
</dbReference>
<gene>
    <name evidence="2" type="ORF">FB558_5572</name>
</gene>
<protein>
    <submittedName>
        <fullName evidence="2">Uncharacterized protein</fullName>
    </submittedName>
</protein>
<dbReference type="AlphaFoldDB" id="A0A543DKF3"/>
<evidence type="ECO:0000313" key="3">
    <source>
        <dbReference type="Proteomes" id="UP000315677"/>
    </source>
</evidence>
<reference evidence="2 3" key="1">
    <citation type="submission" date="2019-06" db="EMBL/GenBank/DDBJ databases">
        <title>Sequencing the genomes of 1000 actinobacteria strains.</title>
        <authorList>
            <person name="Klenk H.-P."/>
        </authorList>
    </citation>
    <scope>NUCLEOTIDE SEQUENCE [LARGE SCALE GENOMIC DNA]</scope>
    <source>
        <strain evidence="2 3">DSM 45301</strain>
    </source>
</reference>
<keyword evidence="1" id="KW-1133">Transmembrane helix</keyword>
<accession>A0A543DKF3</accession>
<comment type="caution">
    <text evidence="2">The sequence shown here is derived from an EMBL/GenBank/DDBJ whole genome shotgun (WGS) entry which is preliminary data.</text>
</comment>
<evidence type="ECO:0000256" key="1">
    <source>
        <dbReference type="SAM" id="Phobius"/>
    </source>
</evidence>